<dbReference type="Pfam" id="PF05390">
    <property type="entry name" value="Kre9_KNH1_C"/>
    <property type="match status" value="1"/>
</dbReference>
<name>A0AAN7SUI4_9EURO</name>
<evidence type="ECO:0000313" key="5">
    <source>
        <dbReference type="EMBL" id="KAK5081780.1"/>
    </source>
</evidence>
<dbReference type="InterPro" id="IPR018466">
    <property type="entry name" value="Kre9/Knh1-like_N"/>
</dbReference>
<evidence type="ECO:0000313" key="6">
    <source>
        <dbReference type="Proteomes" id="UP001309876"/>
    </source>
</evidence>
<sequence>MLSCRPLLLSTLCALLFQTCTADIAFSSPAAGAKISGSTIDVEFEDGPDSPPLSDFSTYQLQLCAGGQTEKDFTILLTFTTTGDFATDGNSYSAKITNLNLGANTQNAYFLRTIGAAPGGVVYNYSPRFSLTSMTGTFPANVQSALSSISGTDGPPTLNQITNPAAGAGAGAAAGAPAGSYSIPYTMQTGPVRYAPMAKVAPSKITAKGNARQYPTSDYNIWSRTGMPGPNASQTVTDVFTFAVSSMEPTIAAAPQPSDDMQKFLNRWKD</sequence>
<evidence type="ECO:0000259" key="3">
    <source>
        <dbReference type="Pfam" id="PF05390"/>
    </source>
</evidence>
<accession>A0AAN7SUI4</accession>
<dbReference type="Proteomes" id="UP001309876">
    <property type="component" value="Unassembled WGS sequence"/>
</dbReference>
<evidence type="ECO:0000256" key="1">
    <source>
        <dbReference type="ARBA" id="ARBA00022729"/>
    </source>
</evidence>
<keyword evidence="6" id="KW-1185">Reference proteome</keyword>
<feature type="domain" description="Yeast cell wall synthesis Kre9/Knh1 C-terminal" evidence="3">
    <location>
        <begin position="180"/>
        <end position="259"/>
    </location>
</feature>
<dbReference type="GO" id="GO:0031505">
    <property type="term" value="P:fungal-type cell wall organization"/>
    <property type="evidence" value="ECO:0007669"/>
    <property type="project" value="TreeGrafter"/>
</dbReference>
<evidence type="ECO:0000259" key="4">
    <source>
        <dbReference type="Pfam" id="PF10342"/>
    </source>
</evidence>
<protein>
    <submittedName>
        <fullName evidence="5">Cell wall synthesis protein kre9</fullName>
    </submittedName>
</protein>
<gene>
    <name evidence="5" type="primary">KRE9</name>
    <name evidence="5" type="ORF">LTR05_007917</name>
</gene>
<dbReference type="Pfam" id="PF10342">
    <property type="entry name" value="Kre9_KNH"/>
    <property type="match status" value="1"/>
</dbReference>
<dbReference type="InterPro" id="IPR045328">
    <property type="entry name" value="Kre9/Knh1"/>
</dbReference>
<dbReference type="InterPro" id="IPR008659">
    <property type="entry name" value="Kre9/Knh1_C"/>
</dbReference>
<keyword evidence="1 2" id="KW-0732">Signal</keyword>
<dbReference type="PANTHER" id="PTHR28154">
    <property type="entry name" value="CELL WALL SYNTHESIS PROTEIN KNH1-RELATED"/>
    <property type="match status" value="1"/>
</dbReference>
<dbReference type="GO" id="GO:0006078">
    <property type="term" value="P:(1-&gt;6)-beta-D-glucan biosynthetic process"/>
    <property type="evidence" value="ECO:0007669"/>
    <property type="project" value="InterPro"/>
</dbReference>
<feature type="signal peptide" evidence="2">
    <location>
        <begin position="1"/>
        <end position="22"/>
    </location>
</feature>
<reference evidence="5 6" key="1">
    <citation type="submission" date="2023-08" db="EMBL/GenBank/DDBJ databases">
        <title>Black Yeasts Isolated from many extreme environments.</title>
        <authorList>
            <person name="Coleine C."/>
            <person name="Stajich J.E."/>
            <person name="Selbmann L."/>
        </authorList>
    </citation>
    <scope>NUCLEOTIDE SEQUENCE [LARGE SCALE GENOMIC DNA]</scope>
    <source>
        <strain evidence="5 6">CCFEE 5910</strain>
    </source>
</reference>
<feature type="chain" id="PRO_5042881398" evidence="2">
    <location>
        <begin position="23"/>
        <end position="270"/>
    </location>
</feature>
<evidence type="ECO:0000256" key="2">
    <source>
        <dbReference type="SAM" id="SignalP"/>
    </source>
</evidence>
<comment type="caution">
    <text evidence="5">The sequence shown here is derived from an EMBL/GenBank/DDBJ whole genome shotgun (WGS) entry which is preliminary data.</text>
</comment>
<proteinExistence type="predicted"/>
<organism evidence="5 6">
    <name type="scientific">Lithohypha guttulata</name>
    <dbReference type="NCBI Taxonomy" id="1690604"/>
    <lineage>
        <taxon>Eukaryota</taxon>
        <taxon>Fungi</taxon>
        <taxon>Dikarya</taxon>
        <taxon>Ascomycota</taxon>
        <taxon>Pezizomycotina</taxon>
        <taxon>Eurotiomycetes</taxon>
        <taxon>Chaetothyriomycetidae</taxon>
        <taxon>Chaetothyriales</taxon>
        <taxon>Trichomeriaceae</taxon>
        <taxon>Lithohypha</taxon>
    </lineage>
</organism>
<dbReference type="AlphaFoldDB" id="A0AAN7SUI4"/>
<dbReference type="PANTHER" id="PTHR28154:SF1">
    <property type="entry name" value="CELL WALL SYNTHESIS PROTEIN KNH1-RELATED"/>
    <property type="match status" value="1"/>
</dbReference>
<dbReference type="GO" id="GO:0042546">
    <property type="term" value="P:cell wall biogenesis"/>
    <property type="evidence" value="ECO:0007669"/>
    <property type="project" value="InterPro"/>
</dbReference>
<dbReference type="EMBL" id="JAVRRJ010000009">
    <property type="protein sequence ID" value="KAK5081780.1"/>
    <property type="molecule type" value="Genomic_DNA"/>
</dbReference>
<dbReference type="GO" id="GO:0005576">
    <property type="term" value="C:extracellular region"/>
    <property type="evidence" value="ECO:0007669"/>
    <property type="project" value="TreeGrafter"/>
</dbReference>
<feature type="domain" description="Yeast cell wall synthesis Kre9/Knh1-like N-terminal" evidence="4">
    <location>
        <begin position="28"/>
        <end position="131"/>
    </location>
</feature>